<feature type="compositionally biased region" description="Basic and acidic residues" evidence="1">
    <location>
        <begin position="57"/>
        <end position="67"/>
    </location>
</feature>
<evidence type="ECO:0000313" key="3">
    <source>
        <dbReference type="Proteomes" id="UP000290572"/>
    </source>
</evidence>
<comment type="caution">
    <text evidence="2">The sequence shown here is derived from an EMBL/GenBank/DDBJ whole genome shotgun (WGS) entry which is preliminary data.</text>
</comment>
<accession>A0A498NRB9</accession>
<evidence type="ECO:0000313" key="2">
    <source>
        <dbReference type="EMBL" id="RXN34084.1"/>
    </source>
</evidence>
<dbReference type="Proteomes" id="UP000290572">
    <property type="component" value="Unassembled WGS sequence"/>
</dbReference>
<dbReference type="EMBL" id="QBIY01011211">
    <property type="protein sequence ID" value="RXN34084.1"/>
    <property type="molecule type" value="Genomic_DNA"/>
</dbReference>
<sequence>MLDTSCVFQRQKRQHRQASRSLAVCAALEERGPVWQCTAAETPQPSTTGASPAPPMRHADWTQESKTKFKRTSNPVNLGAEGRDIGSFTEAEEEITARPKAISAERMEHLLLALFNSPPERAAVRCGVRMDLEEGKCKERAKAEETRSTSVFHSPPLPRTFSPVPLTRQSPLAMLPFHGST</sequence>
<organism evidence="2 3">
    <name type="scientific">Labeo rohita</name>
    <name type="common">Indian major carp</name>
    <name type="synonym">Cyprinus rohita</name>
    <dbReference type="NCBI Taxonomy" id="84645"/>
    <lineage>
        <taxon>Eukaryota</taxon>
        <taxon>Metazoa</taxon>
        <taxon>Chordata</taxon>
        <taxon>Craniata</taxon>
        <taxon>Vertebrata</taxon>
        <taxon>Euteleostomi</taxon>
        <taxon>Actinopterygii</taxon>
        <taxon>Neopterygii</taxon>
        <taxon>Teleostei</taxon>
        <taxon>Ostariophysi</taxon>
        <taxon>Cypriniformes</taxon>
        <taxon>Cyprinidae</taxon>
        <taxon>Labeoninae</taxon>
        <taxon>Labeonini</taxon>
        <taxon>Labeo</taxon>
    </lineage>
</organism>
<reference evidence="2 3" key="1">
    <citation type="submission" date="2018-03" db="EMBL/GenBank/DDBJ databases">
        <title>Draft genome sequence of Rohu Carp (Labeo rohita).</title>
        <authorList>
            <person name="Das P."/>
            <person name="Kushwaha B."/>
            <person name="Joshi C.G."/>
            <person name="Kumar D."/>
            <person name="Nagpure N.S."/>
            <person name="Sahoo L."/>
            <person name="Das S.P."/>
            <person name="Bit A."/>
            <person name="Patnaik S."/>
            <person name="Meher P.K."/>
            <person name="Jayasankar P."/>
            <person name="Koringa P.G."/>
            <person name="Patel N.V."/>
            <person name="Hinsu A.T."/>
            <person name="Kumar R."/>
            <person name="Pandey M."/>
            <person name="Agarwal S."/>
            <person name="Srivastava S."/>
            <person name="Singh M."/>
            <person name="Iquebal M.A."/>
            <person name="Jaiswal S."/>
            <person name="Angadi U.B."/>
            <person name="Kumar N."/>
            <person name="Raza M."/>
            <person name="Shah T.M."/>
            <person name="Rai A."/>
            <person name="Jena J.K."/>
        </authorList>
    </citation>
    <scope>NUCLEOTIDE SEQUENCE [LARGE SCALE GENOMIC DNA]</scope>
    <source>
        <strain evidence="2">DASCIFA01</strain>
        <tissue evidence="2">Testis</tissue>
    </source>
</reference>
<protein>
    <submittedName>
        <fullName evidence="2">Uncharacterized protein</fullName>
    </submittedName>
</protein>
<keyword evidence="3" id="KW-1185">Reference proteome</keyword>
<name>A0A498NRB9_LABRO</name>
<gene>
    <name evidence="2" type="ORF">ROHU_004125</name>
</gene>
<proteinExistence type="predicted"/>
<feature type="compositionally biased region" description="Polar residues" evidence="1">
    <location>
        <begin position="39"/>
        <end position="50"/>
    </location>
</feature>
<feature type="region of interest" description="Disordered" evidence="1">
    <location>
        <begin position="140"/>
        <end position="165"/>
    </location>
</feature>
<evidence type="ECO:0000256" key="1">
    <source>
        <dbReference type="SAM" id="MobiDB-lite"/>
    </source>
</evidence>
<dbReference type="AlphaFoldDB" id="A0A498NRB9"/>
<feature type="region of interest" description="Disordered" evidence="1">
    <location>
        <begin position="39"/>
        <end position="82"/>
    </location>
</feature>